<comment type="caution">
    <text evidence="1">The sequence shown here is derived from an EMBL/GenBank/DDBJ whole genome shotgun (WGS) entry which is preliminary data.</text>
</comment>
<organism evidence="1 2">
    <name type="scientific">Schizophyllum amplum</name>
    <dbReference type="NCBI Taxonomy" id="97359"/>
    <lineage>
        <taxon>Eukaryota</taxon>
        <taxon>Fungi</taxon>
        <taxon>Dikarya</taxon>
        <taxon>Basidiomycota</taxon>
        <taxon>Agaricomycotina</taxon>
        <taxon>Agaricomycetes</taxon>
        <taxon>Agaricomycetidae</taxon>
        <taxon>Agaricales</taxon>
        <taxon>Schizophyllaceae</taxon>
        <taxon>Schizophyllum</taxon>
    </lineage>
</organism>
<dbReference type="Proteomes" id="UP000320762">
    <property type="component" value="Unassembled WGS sequence"/>
</dbReference>
<proteinExistence type="predicted"/>
<accession>A0A550C9V0</accession>
<dbReference type="EMBL" id="VDMD01000016">
    <property type="protein sequence ID" value="TRM61580.1"/>
    <property type="molecule type" value="Genomic_DNA"/>
</dbReference>
<name>A0A550C9V0_9AGAR</name>
<dbReference type="OrthoDB" id="3250044at2759"/>
<gene>
    <name evidence="1" type="ORF">BD626DRAFT_570780</name>
</gene>
<evidence type="ECO:0000313" key="1">
    <source>
        <dbReference type="EMBL" id="TRM61580.1"/>
    </source>
</evidence>
<protein>
    <submittedName>
        <fullName evidence="1">Uncharacterized protein</fullName>
    </submittedName>
</protein>
<reference evidence="1 2" key="1">
    <citation type="journal article" date="2019" name="New Phytol.">
        <title>Comparative genomics reveals unique wood-decay strategies and fruiting body development in the Schizophyllaceae.</title>
        <authorList>
            <person name="Almasi E."/>
            <person name="Sahu N."/>
            <person name="Krizsan K."/>
            <person name="Balint B."/>
            <person name="Kovacs G.M."/>
            <person name="Kiss B."/>
            <person name="Cseklye J."/>
            <person name="Drula E."/>
            <person name="Henrissat B."/>
            <person name="Nagy I."/>
            <person name="Chovatia M."/>
            <person name="Adam C."/>
            <person name="LaButti K."/>
            <person name="Lipzen A."/>
            <person name="Riley R."/>
            <person name="Grigoriev I.V."/>
            <person name="Nagy L.G."/>
        </authorList>
    </citation>
    <scope>NUCLEOTIDE SEQUENCE [LARGE SCALE GENOMIC DNA]</scope>
    <source>
        <strain evidence="1 2">NL-1724</strain>
    </source>
</reference>
<keyword evidence="2" id="KW-1185">Reference proteome</keyword>
<evidence type="ECO:0000313" key="2">
    <source>
        <dbReference type="Proteomes" id="UP000320762"/>
    </source>
</evidence>
<sequence>MNRSKFIREANGTIVALDFGEACFLPPVSFFDLALGNTDSFTSFFRGRIPRQPSVQLNGLLVAQGALVQGGNNEIGLPDELK</sequence>
<dbReference type="AlphaFoldDB" id="A0A550C9V0"/>
<dbReference type="STRING" id="97359.A0A550C9V0"/>